<dbReference type="GO" id="GO:0010008">
    <property type="term" value="C:endosome membrane"/>
    <property type="evidence" value="ECO:0007669"/>
    <property type="project" value="TreeGrafter"/>
</dbReference>
<evidence type="ECO:0000313" key="3">
    <source>
        <dbReference type="Proteomes" id="UP000270094"/>
    </source>
</evidence>
<accession>A0A3P7IK76</accession>
<gene>
    <name evidence="2" type="ORF">SVUK_LOCUS5144</name>
</gene>
<dbReference type="GO" id="GO:2000641">
    <property type="term" value="P:regulation of early endosome to late endosome transport"/>
    <property type="evidence" value="ECO:0007669"/>
    <property type="project" value="InterPro"/>
</dbReference>
<name>A0A3P7IK76_STRVU</name>
<protein>
    <recommendedName>
        <fullName evidence="1">DnaJ homologue subfamily C GRV2/DNAJC13 N-terminal domain-containing protein</fullName>
    </recommendedName>
</protein>
<evidence type="ECO:0000313" key="2">
    <source>
        <dbReference type="EMBL" id="VDM70146.1"/>
    </source>
</evidence>
<dbReference type="Proteomes" id="UP000270094">
    <property type="component" value="Unassembled WGS sequence"/>
</dbReference>
<dbReference type="Pfam" id="PF19432">
    <property type="entry name" value="RME-8_N"/>
    <property type="match status" value="1"/>
</dbReference>
<feature type="non-terminal residue" evidence="2">
    <location>
        <position position="1"/>
    </location>
</feature>
<feature type="non-terminal residue" evidence="2">
    <location>
        <position position="228"/>
    </location>
</feature>
<dbReference type="PANTHER" id="PTHR36983">
    <property type="entry name" value="DNAJ HOMOLOG SUBFAMILY C MEMBER 13"/>
    <property type="match status" value="1"/>
</dbReference>
<dbReference type="GO" id="GO:0006898">
    <property type="term" value="P:receptor-mediated endocytosis"/>
    <property type="evidence" value="ECO:0007669"/>
    <property type="project" value="TreeGrafter"/>
</dbReference>
<organism evidence="2 3">
    <name type="scientific">Strongylus vulgaris</name>
    <name type="common">Blood worm</name>
    <dbReference type="NCBI Taxonomy" id="40348"/>
    <lineage>
        <taxon>Eukaryota</taxon>
        <taxon>Metazoa</taxon>
        <taxon>Ecdysozoa</taxon>
        <taxon>Nematoda</taxon>
        <taxon>Chromadorea</taxon>
        <taxon>Rhabditida</taxon>
        <taxon>Rhabditina</taxon>
        <taxon>Rhabditomorpha</taxon>
        <taxon>Strongyloidea</taxon>
        <taxon>Strongylidae</taxon>
        <taxon>Strongylus</taxon>
    </lineage>
</organism>
<dbReference type="PANTHER" id="PTHR36983:SF2">
    <property type="entry name" value="DNAJ HOMOLOG SUBFAMILY C MEMBER 13"/>
    <property type="match status" value="1"/>
</dbReference>
<dbReference type="GO" id="GO:0007032">
    <property type="term" value="P:endosome organization"/>
    <property type="evidence" value="ECO:0007669"/>
    <property type="project" value="InterPro"/>
</dbReference>
<dbReference type="InterPro" id="IPR045802">
    <property type="entry name" value="GRV2/DNAJC13_N"/>
</dbReference>
<proteinExistence type="predicted"/>
<evidence type="ECO:0000259" key="1">
    <source>
        <dbReference type="Pfam" id="PF19432"/>
    </source>
</evidence>
<keyword evidence="3" id="KW-1185">Reference proteome</keyword>
<reference evidence="2 3" key="1">
    <citation type="submission" date="2018-11" db="EMBL/GenBank/DDBJ databases">
        <authorList>
            <consortium name="Pathogen Informatics"/>
        </authorList>
    </citation>
    <scope>NUCLEOTIDE SEQUENCE [LARGE SCALE GENOMIC DNA]</scope>
</reference>
<feature type="domain" description="DnaJ homologue subfamily C GRV2/DNAJC13 N-terminal" evidence="1">
    <location>
        <begin position="1"/>
        <end position="224"/>
    </location>
</feature>
<dbReference type="OrthoDB" id="69656at2759"/>
<dbReference type="AlphaFoldDB" id="A0A3P7IK76"/>
<dbReference type="InterPro" id="IPR044978">
    <property type="entry name" value="GRV2/DNAJC13"/>
</dbReference>
<dbReference type="EMBL" id="UYYB01014882">
    <property type="protein sequence ID" value="VDM70146.1"/>
    <property type="molecule type" value="Genomic_DNA"/>
</dbReference>
<sequence length="228" mass="25641">KDVRRLAAENLGVIVPITKEAATLDEFARTRLGLCSRDDQITSYAEFKVQKYSRRHEQPVRRLLCLSETCLVERDPATYAVVCATPLEQIVCLVRLEKDPQQFVVEYMNAEGRVYSAAERDLIIASLVDGIRAAGNEQVFVTSHRFDQPLRLLPHGQLLDEDGESQCMRHVIAPPPGLKRSDLIRRFNANIPYTGLTYSVSQEGFFTENKGKVIVGALEAVLGECYEK</sequence>